<dbReference type="Gene3D" id="4.10.280.10">
    <property type="entry name" value="Helix-loop-helix DNA-binding domain"/>
    <property type="match status" value="1"/>
</dbReference>
<feature type="compositionally biased region" description="Basic and acidic residues" evidence="8">
    <location>
        <begin position="136"/>
        <end position="147"/>
    </location>
</feature>
<keyword evidence="6" id="KW-0539">Nucleus</keyword>
<comment type="subcellular location">
    <subcellularLocation>
        <location evidence="1">Nucleus</location>
    </subcellularLocation>
</comment>
<evidence type="ECO:0000256" key="8">
    <source>
        <dbReference type="SAM" id="MobiDB-lite"/>
    </source>
</evidence>
<dbReference type="InterPro" id="IPR036638">
    <property type="entry name" value="HLH_DNA-bd_sf"/>
</dbReference>
<keyword evidence="11" id="KW-1185">Reference proteome</keyword>
<reference evidence="10" key="1">
    <citation type="journal article" date="2023" name="Plant J.">
        <title>The genome of the king protea, Protea cynaroides.</title>
        <authorList>
            <person name="Chang J."/>
            <person name="Duong T.A."/>
            <person name="Schoeman C."/>
            <person name="Ma X."/>
            <person name="Roodt D."/>
            <person name="Barker N."/>
            <person name="Li Z."/>
            <person name="Van de Peer Y."/>
            <person name="Mizrachi E."/>
        </authorList>
    </citation>
    <scope>NUCLEOTIDE SEQUENCE</scope>
    <source>
        <tissue evidence="10">Young leaves</tissue>
    </source>
</reference>
<dbReference type="Pfam" id="PF00010">
    <property type="entry name" value="HLH"/>
    <property type="match status" value="1"/>
</dbReference>
<dbReference type="GO" id="GO:0046983">
    <property type="term" value="F:protein dimerization activity"/>
    <property type="evidence" value="ECO:0007669"/>
    <property type="project" value="InterPro"/>
</dbReference>
<dbReference type="InterPro" id="IPR051358">
    <property type="entry name" value="TF_AMS/ICE1/BHLH6-like"/>
</dbReference>
<evidence type="ECO:0000256" key="5">
    <source>
        <dbReference type="ARBA" id="ARBA00023163"/>
    </source>
</evidence>
<dbReference type="OrthoDB" id="1886792at2759"/>
<accession>A0A9Q0KXC3</accession>
<dbReference type="PROSITE" id="PS50888">
    <property type="entry name" value="BHLH"/>
    <property type="match status" value="1"/>
</dbReference>
<comment type="caution">
    <text evidence="10">The sequence shown here is derived from an EMBL/GenBank/DDBJ whole genome shotgun (WGS) entry which is preliminary data.</text>
</comment>
<evidence type="ECO:0000313" key="11">
    <source>
        <dbReference type="Proteomes" id="UP001141806"/>
    </source>
</evidence>
<protein>
    <recommendedName>
        <fullName evidence="9">BHLH domain-containing protein</fullName>
    </recommendedName>
</protein>
<feature type="coiled-coil region" evidence="7">
    <location>
        <begin position="177"/>
        <end position="204"/>
    </location>
</feature>
<evidence type="ECO:0000256" key="7">
    <source>
        <dbReference type="SAM" id="Coils"/>
    </source>
</evidence>
<evidence type="ECO:0000256" key="3">
    <source>
        <dbReference type="ARBA" id="ARBA00023015"/>
    </source>
</evidence>
<keyword evidence="5" id="KW-0804">Transcription</keyword>
<dbReference type="Proteomes" id="UP001141806">
    <property type="component" value="Unassembled WGS sequence"/>
</dbReference>
<evidence type="ECO:0000256" key="1">
    <source>
        <dbReference type="ARBA" id="ARBA00004123"/>
    </source>
</evidence>
<name>A0A9Q0KXC3_9MAGN</name>
<feature type="domain" description="BHLH" evidence="9">
    <location>
        <begin position="138"/>
        <end position="187"/>
    </location>
</feature>
<dbReference type="EMBL" id="JAMYWD010000002">
    <property type="protein sequence ID" value="KAJ4978422.1"/>
    <property type="molecule type" value="Genomic_DNA"/>
</dbReference>
<keyword evidence="7" id="KW-0175">Coiled coil</keyword>
<dbReference type="AlphaFoldDB" id="A0A9Q0KXC3"/>
<dbReference type="InterPro" id="IPR011598">
    <property type="entry name" value="bHLH_dom"/>
</dbReference>
<dbReference type="GO" id="GO:0005634">
    <property type="term" value="C:nucleus"/>
    <property type="evidence" value="ECO:0007669"/>
    <property type="project" value="UniProtKB-SubCell"/>
</dbReference>
<feature type="region of interest" description="Disordered" evidence="8">
    <location>
        <begin position="115"/>
        <end position="149"/>
    </location>
</feature>
<organism evidence="10 11">
    <name type="scientific">Protea cynaroides</name>
    <dbReference type="NCBI Taxonomy" id="273540"/>
    <lineage>
        <taxon>Eukaryota</taxon>
        <taxon>Viridiplantae</taxon>
        <taxon>Streptophyta</taxon>
        <taxon>Embryophyta</taxon>
        <taxon>Tracheophyta</taxon>
        <taxon>Spermatophyta</taxon>
        <taxon>Magnoliopsida</taxon>
        <taxon>Proteales</taxon>
        <taxon>Proteaceae</taxon>
        <taxon>Protea</taxon>
    </lineage>
</organism>
<sequence>MDNQGFRNLSTQHNEDFSYHDCINEGNLGQFIDLVRGQNPQPITNFNQTYDVAAAELMFYGGLIDNQFCSSSTTTPTPQGNLFDFNSINTSDPEYNILNGLPFVSHEDVEFEVEDDEYDEDDSSVTTNNGLGHGSMKADRSKTLVSERRRRGRMKEKLYALRSLVPNITKMDTASIVGDAVEYVKDLQREARNLKEEIAGLRSSLKGEGISQDMGNNPNKAQAGEKKLPVCKKIVQMDVFQEEEKGYYVRLACNKGEGVVVALHKALESLTRFDVQRSNFAVTSERSVMTFKLNVKEPAEEMNMSTLKIWVTGALLNQGFEFKTPVVS</sequence>
<keyword evidence="3" id="KW-0805">Transcription regulation</keyword>
<evidence type="ECO:0000313" key="10">
    <source>
        <dbReference type="EMBL" id="KAJ4978422.1"/>
    </source>
</evidence>
<comment type="subunit">
    <text evidence="2">Homodimer.</text>
</comment>
<dbReference type="PANTHER" id="PTHR31945">
    <property type="entry name" value="TRANSCRIPTION FACTOR SCREAM2-RELATED"/>
    <property type="match status" value="1"/>
</dbReference>
<gene>
    <name evidence="10" type="ORF">NE237_009202</name>
</gene>
<evidence type="ECO:0000256" key="6">
    <source>
        <dbReference type="ARBA" id="ARBA00023242"/>
    </source>
</evidence>
<dbReference type="GO" id="GO:0003700">
    <property type="term" value="F:DNA-binding transcription factor activity"/>
    <property type="evidence" value="ECO:0007669"/>
    <property type="project" value="TreeGrafter"/>
</dbReference>
<dbReference type="PANTHER" id="PTHR31945:SF17">
    <property type="entry name" value="TRANSCRIPTION FACTOR FER-LIKE IRON DEFICIENCY-INDUCED TRANSCRIPTION FACTOR"/>
    <property type="match status" value="1"/>
</dbReference>
<dbReference type="GO" id="GO:0043565">
    <property type="term" value="F:sequence-specific DNA binding"/>
    <property type="evidence" value="ECO:0007669"/>
    <property type="project" value="TreeGrafter"/>
</dbReference>
<dbReference type="FunFam" id="4.10.280.10:FF:000096">
    <property type="entry name" value="Basic helix-loop-helix (BHLH) DNA-binding superfamily protein"/>
    <property type="match status" value="1"/>
</dbReference>
<dbReference type="SMART" id="SM00353">
    <property type="entry name" value="HLH"/>
    <property type="match status" value="1"/>
</dbReference>
<evidence type="ECO:0000256" key="4">
    <source>
        <dbReference type="ARBA" id="ARBA00023125"/>
    </source>
</evidence>
<evidence type="ECO:0000256" key="2">
    <source>
        <dbReference type="ARBA" id="ARBA00011738"/>
    </source>
</evidence>
<proteinExistence type="predicted"/>
<dbReference type="SUPFAM" id="SSF47459">
    <property type="entry name" value="HLH, helix-loop-helix DNA-binding domain"/>
    <property type="match status" value="1"/>
</dbReference>
<evidence type="ECO:0000259" key="9">
    <source>
        <dbReference type="PROSITE" id="PS50888"/>
    </source>
</evidence>
<keyword evidence="4" id="KW-0238">DNA-binding</keyword>